<evidence type="ECO:0000256" key="1">
    <source>
        <dbReference type="SAM" id="MobiDB-lite"/>
    </source>
</evidence>
<accession>A0A0M3J5N1</accession>
<protein>
    <submittedName>
        <fullName evidence="2">WD_REPEATS_REGION domain-containing protein</fullName>
    </submittedName>
</protein>
<dbReference type="SUPFAM" id="SSF117289">
    <property type="entry name" value="Nucleoporin domain"/>
    <property type="match status" value="1"/>
</dbReference>
<sequence length="184" mass="20670">LRGVKRSSVCAFDMKLCASPVSDHLSYGSGEQYALLWDLQEKKYRNNSRNVNTSISTDYYPYPKFVLGGHTSEVSVAQFSCGSRYIASIDDSICRLWQFDRSLVEKRSKSLMKTNGFEQIEYYSLPHSQGTASQMEKLCVTPVDSPSAKRKAPIKSPFTSPFKSAPNSGRYLNAERSPVKKISK</sequence>
<dbReference type="InterPro" id="IPR015943">
    <property type="entry name" value="WD40/YVTN_repeat-like_dom_sf"/>
</dbReference>
<evidence type="ECO:0000313" key="2">
    <source>
        <dbReference type="WBParaSite" id="ASIM_0000286201-mRNA-1"/>
    </source>
</evidence>
<feature type="region of interest" description="Disordered" evidence="1">
    <location>
        <begin position="144"/>
        <end position="184"/>
    </location>
</feature>
<dbReference type="Gene3D" id="2.130.10.10">
    <property type="entry name" value="YVTN repeat-like/Quinoprotein amine dehydrogenase"/>
    <property type="match status" value="1"/>
</dbReference>
<reference evidence="2" key="1">
    <citation type="submission" date="2017-02" db="UniProtKB">
        <authorList>
            <consortium name="WormBaseParasite"/>
        </authorList>
    </citation>
    <scope>IDENTIFICATION</scope>
</reference>
<dbReference type="AlphaFoldDB" id="A0A0M3J5N1"/>
<organism evidence="2">
    <name type="scientific">Anisakis simplex</name>
    <name type="common">Herring worm</name>
    <dbReference type="NCBI Taxonomy" id="6269"/>
    <lineage>
        <taxon>Eukaryota</taxon>
        <taxon>Metazoa</taxon>
        <taxon>Ecdysozoa</taxon>
        <taxon>Nematoda</taxon>
        <taxon>Chromadorea</taxon>
        <taxon>Rhabditida</taxon>
        <taxon>Spirurina</taxon>
        <taxon>Ascaridomorpha</taxon>
        <taxon>Ascaridoidea</taxon>
        <taxon>Anisakidae</taxon>
        <taxon>Anisakis</taxon>
        <taxon>Anisakis simplex complex</taxon>
    </lineage>
</organism>
<feature type="compositionally biased region" description="Polar residues" evidence="1">
    <location>
        <begin position="157"/>
        <end position="167"/>
    </location>
</feature>
<dbReference type="WBParaSite" id="ASIM_0000286201-mRNA-1">
    <property type="protein sequence ID" value="ASIM_0000286201-mRNA-1"/>
    <property type="gene ID" value="ASIM_0000286201"/>
</dbReference>
<name>A0A0M3J5N1_ANISI</name>
<proteinExistence type="predicted"/>